<proteinExistence type="predicted"/>
<keyword evidence="3" id="KW-1185">Reference proteome</keyword>
<gene>
    <name evidence="2" type="ORF">NTEN_LOCUS11761</name>
</gene>
<evidence type="ECO:0000256" key="1">
    <source>
        <dbReference type="SAM" id="MobiDB-lite"/>
    </source>
</evidence>
<accession>A0A6H5GQF6</accession>
<feature type="region of interest" description="Disordered" evidence="1">
    <location>
        <begin position="65"/>
        <end position="92"/>
    </location>
</feature>
<sequence>MVRKNLPSRGDANCVNKKPNRKNLQLLVDFRIVDFTLGKKTILRRKTTSNNTKIDLTSHCRGNTKTVESTDHPTQANSSAILWPSLTSNTSQ</sequence>
<feature type="non-terminal residue" evidence="2">
    <location>
        <position position="92"/>
    </location>
</feature>
<dbReference type="EMBL" id="CADCXU010017538">
    <property type="protein sequence ID" value="CAB0006284.1"/>
    <property type="molecule type" value="Genomic_DNA"/>
</dbReference>
<name>A0A6H5GQF6_9HEMI</name>
<dbReference type="AlphaFoldDB" id="A0A6H5GQF6"/>
<organism evidence="2 3">
    <name type="scientific">Nesidiocoris tenuis</name>
    <dbReference type="NCBI Taxonomy" id="355587"/>
    <lineage>
        <taxon>Eukaryota</taxon>
        <taxon>Metazoa</taxon>
        <taxon>Ecdysozoa</taxon>
        <taxon>Arthropoda</taxon>
        <taxon>Hexapoda</taxon>
        <taxon>Insecta</taxon>
        <taxon>Pterygota</taxon>
        <taxon>Neoptera</taxon>
        <taxon>Paraneoptera</taxon>
        <taxon>Hemiptera</taxon>
        <taxon>Heteroptera</taxon>
        <taxon>Panheteroptera</taxon>
        <taxon>Cimicomorpha</taxon>
        <taxon>Miridae</taxon>
        <taxon>Dicyphina</taxon>
        <taxon>Nesidiocoris</taxon>
    </lineage>
</organism>
<dbReference type="Proteomes" id="UP000479000">
    <property type="component" value="Unassembled WGS sequence"/>
</dbReference>
<protein>
    <submittedName>
        <fullName evidence="2">Uncharacterized protein</fullName>
    </submittedName>
</protein>
<evidence type="ECO:0000313" key="2">
    <source>
        <dbReference type="EMBL" id="CAB0006284.1"/>
    </source>
</evidence>
<evidence type="ECO:0000313" key="3">
    <source>
        <dbReference type="Proteomes" id="UP000479000"/>
    </source>
</evidence>
<reference evidence="2 3" key="1">
    <citation type="submission" date="2020-02" db="EMBL/GenBank/DDBJ databases">
        <authorList>
            <person name="Ferguson B K."/>
        </authorList>
    </citation>
    <scope>NUCLEOTIDE SEQUENCE [LARGE SCALE GENOMIC DNA]</scope>
</reference>